<evidence type="ECO:0000259" key="1">
    <source>
        <dbReference type="PROSITE" id="PS51186"/>
    </source>
</evidence>
<organism evidence="3 5">
    <name type="scientific">Brachybacterium saurashtrense</name>
    <dbReference type="NCBI Taxonomy" id="556288"/>
    <lineage>
        <taxon>Bacteria</taxon>
        <taxon>Bacillati</taxon>
        <taxon>Actinomycetota</taxon>
        <taxon>Actinomycetes</taxon>
        <taxon>Micrococcales</taxon>
        <taxon>Dermabacteraceae</taxon>
        <taxon>Brachybacterium</taxon>
    </lineage>
</organism>
<dbReference type="EMBL" id="QSWH01000002">
    <property type="protein sequence ID" value="RRR24164.1"/>
    <property type="molecule type" value="Genomic_DNA"/>
</dbReference>
<name>A0A345YR71_9MICO</name>
<keyword evidence="4" id="KW-1185">Reference proteome</keyword>
<dbReference type="Proteomes" id="UP000254236">
    <property type="component" value="Chromosome"/>
</dbReference>
<dbReference type="OrthoDB" id="5243635at2"/>
<dbReference type="GO" id="GO:0016747">
    <property type="term" value="F:acyltransferase activity, transferring groups other than amino-acyl groups"/>
    <property type="evidence" value="ECO:0007669"/>
    <property type="project" value="InterPro"/>
</dbReference>
<protein>
    <submittedName>
        <fullName evidence="3">N-acetyltransferase</fullName>
    </submittedName>
</protein>
<dbReference type="Gene3D" id="3.40.630.30">
    <property type="match status" value="1"/>
</dbReference>
<reference evidence="2 4" key="1">
    <citation type="submission" date="2018-07" db="EMBL/GenBank/DDBJ databases">
        <title>Brachybacterium saurashtrense DSM 23186 genome sequence.</title>
        <authorList>
            <person name="Guo L."/>
        </authorList>
    </citation>
    <scope>NUCLEOTIDE SEQUENCE [LARGE SCALE GENOMIC DNA]</scope>
    <source>
        <strain evidence="2 4">DSM 23186</strain>
    </source>
</reference>
<dbReference type="InterPro" id="IPR016181">
    <property type="entry name" value="Acyl_CoA_acyltransferase"/>
</dbReference>
<dbReference type="PROSITE" id="PS51186">
    <property type="entry name" value="GNAT"/>
    <property type="match status" value="1"/>
</dbReference>
<proteinExistence type="predicted"/>
<dbReference type="Pfam" id="PF00583">
    <property type="entry name" value="Acetyltransf_1"/>
    <property type="match status" value="1"/>
</dbReference>
<evidence type="ECO:0000313" key="2">
    <source>
        <dbReference type="EMBL" id="AXK46423.1"/>
    </source>
</evidence>
<feature type="domain" description="N-acetyltransferase" evidence="1">
    <location>
        <begin position="32"/>
        <end position="177"/>
    </location>
</feature>
<evidence type="ECO:0000313" key="5">
    <source>
        <dbReference type="Proteomes" id="UP000282185"/>
    </source>
</evidence>
<dbReference type="InterPro" id="IPR000182">
    <property type="entry name" value="GNAT_dom"/>
</dbReference>
<sequence length="177" mass="19550">MTEQLPHSPAAGAFTLDAPTLADVPALARVHVHGWEVAYGHALAGEEWFGAPAIARREADWTRWLTPGIPEADEGTFRIGRDRHGAPVGLAASWPPRDREPVRERELSILYVAQAWHGSGLARALVESLLGGSPASLWVAEDNPRARRFYAKLGFVEDGARHTDPRWPELPDLRMVR</sequence>
<evidence type="ECO:0000313" key="3">
    <source>
        <dbReference type="EMBL" id="RRR24164.1"/>
    </source>
</evidence>
<evidence type="ECO:0000313" key="4">
    <source>
        <dbReference type="Proteomes" id="UP000254236"/>
    </source>
</evidence>
<gene>
    <name evidence="2" type="ORF">DWV08_12915</name>
    <name evidence="3" type="ORF">DXU92_04665</name>
</gene>
<accession>A0A345YR71</accession>
<reference evidence="3 5" key="2">
    <citation type="submission" date="2018-08" db="EMBL/GenBank/DDBJ databases">
        <title>Brachybacterium saurashtrense DSM 23186.</title>
        <authorList>
            <person name="Li Y."/>
        </authorList>
    </citation>
    <scope>NUCLEOTIDE SEQUENCE [LARGE SCALE GENOMIC DNA]</scope>
    <source>
        <strain evidence="3 5">DSM 23186</strain>
    </source>
</reference>
<dbReference type="EMBL" id="CP031356">
    <property type="protein sequence ID" value="AXK46423.1"/>
    <property type="molecule type" value="Genomic_DNA"/>
</dbReference>
<dbReference type="SUPFAM" id="SSF55729">
    <property type="entry name" value="Acyl-CoA N-acyltransferases (Nat)"/>
    <property type="match status" value="1"/>
</dbReference>
<dbReference type="Proteomes" id="UP000282185">
    <property type="component" value="Unassembled WGS sequence"/>
</dbReference>
<dbReference type="RefSeq" id="WP_115414173.1">
    <property type="nucleotide sequence ID" value="NZ_CP031356.1"/>
</dbReference>
<dbReference type="AlphaFoldDB" id="A0A345YR71"/>
<dbReference type="KEGG" id="bsau:DWV08_12915"/>